<dbReference type="SUPFAM" id="SSF144010">
    <property type="entry name" value="CofE-like"/>
    <property type="match status" value="1"/>
</dbReference>
<keyword evidence="1" id="KW-0436">Ligase</keyword>
<sequence>MPLLEGLIGVGVAIAAIGVGLEVQYQRREGNKLEVTNGQWQTDRSPGRLQLTGRIALINRTRKLEIMVPELVAKARLLSKQSLEGIRWQTRVVPEHEDAAARTDDYWFAYIVKKRTTIRVELTIEGPEEAIAALESAWLQIRYVTYGPQGRIPRRKHIVLALKELELDTAPTWRSLSQTERLPIKTHLLTPQDDPVEVVKRYVLPYSQPGDLLAIGETPLAIMQERFRHPRDIKPGWVARHVCYYFQPTSSLATAVGLQTLVDAVGPWRVFGAFLGGVLLRLVGKRGGFYILAGEQARLIDDVTGSLPPYDQFVVLGPQDPQAVVDRIERETGLKTAIVDVNDLKAVKILAASAGLPTAVLESALRDNPAGNADEQTPIVLVRPR</sequence>
<dbReference type="GO" id="GO:0016874">
    <property type="term" value="F:ligase activity"/>
    <property type="evidence" value="ECO:0007669"/>
    <property type="project" value="UniProtKB-KW"/>
</dbReference>
<organism evidence="1 2">
    <name type="scientific">Synechococcus elongatus PCC 11801</name>
    <dbReference type="NCBI Taxonomy" id="2219813"/>
    <lineage>
        <taxon>Bacteria</taxon>
        <taxon>Bacillati</taxon>
        <taxon>Cyanobacteriota</taxon>
        <taxon>Cyanophyceae</taxon>
        <taxon>Synechococcales</taxon>
        <taxon>Synechococcaceae</taxon>
        <taxon>Synechococcus</taxon>
    </lineage>
</organism>
<name>A0AAN1QME5_SYNEL</name>
<evidence type="ECO:0000313" key="1">
    <source>
        <dbReference type="EMBL" id="AZB72028.1"/>
    </source>
</evidence>
<dbReference type="EMBL" id="CP030139">
    <property type="protein sequence ID" value="AZB72028.1"/>
    <property type="molecule type" value="Genomic_DNA"/>
</dbReference>
<protein>
    <submittedName>
        <fullName evidence="1">F420-0:Gamma-glutamyl ligase</fullName>
    </submittedName>
</protein>
<dbReference type="AlphaFoldDB" id="A0AAN1QME5"/>
<evidence type="ECO:0000313" key="2">
    <source>
        <dbReference type="Proteomes" id="UP000267249"/>
    </source>
</evidence>
<proteinExistence type="predicted"/>
<accession>A0AAN1QME5</accession>
<dbReference type="Proteomes" id="UP000267249">
    <property type="component" value="Chromosome"/>
</dbReference>
<dbReference type="RefSeq" id="WP_208675846.1">
    <property type="nucleotide sequence ID" value="NZ_CP030139.2"/>
</dbReference>
<reference evidence="1 2" key="1">
    <citation type="journal article" date="2018" name="Sci. Rep.">
        <title>Genome Features and Biochemical Characteristics of a Robust, Fast Growing and Naturally Transformable Cyanobacterium Synechococcus elongatus PCC 11801 Isolated from India.</title>
        <authorList>
            <person name="Jaiswal D."/>
            <person name="Sengupta A."/>
            <person name="Sohoni S."/>
            <person name="Sengupta S."/>
            <person name="Phadnavis A.G."/>
            <person name="Pakrasi H.B."/>
            <person name="Wangikar P.P."/>
        </authorList>
    </citation>
    <scope>NUCLEOTIDE SEQUENCE [LARGE SCALE GENOMIC DNA]</scope>
    <source>
        <strain evidence="1 2">PCC 11801</strain>
    </source>
</reference>
<gene>
    <name evidence="1" type="ORF">DOP62_04150</name>
</gene>